<reference evidence="1" key="1">
    <citation type="submission" date="2021-10" db="EMBL/GenBank/DDBJ databases">
        <title>The complete genome sequence of Leeia sp. TBRC 13508.</title>
        <authorList>
            <person name="Charoenyingcharoen P."/>
            <person name="Yukphan P."/>
        </authorList>
    </citation>
    <scope>NUCLEOTIDE SEQUENCE</scope>
    <source>
        <strain evidence="1">TBRC 13508</strain>
    </source>
</reference>
<protein>
    <submittedName>
        <fullName evidence="1">DUF2635 domain-containing protein</fullName>
    </submittedName>
</protein>
<evidence type="ECO:0000313" key="1">
    <source>
        <dbReference type="EMBL" id="MCB6182314.1"/>
    </source>
</evidence>
<dbReference type="EMBL" id="JAJBZT010000001">
    <property type="protein sequence ID" value="MCB6182314.1"/>
    <property type="molecule type" value="Genomic_DNA"/>
</dbReference>
<dbReference type="Proteomes" id="UP001165395">
    <property type="component" value="Unassembled WGS sequence"/>
</dbReference>
<keyword evidence="2" id="KW-1185">Reference proteome</keyword>
<gene>
    <name evidence="1" type="ORF">LIN78_01930</name>
</gene>
<dbReference type="RefSeq" id="WP_227177917.1">
    <property type="nucleotide sequence ID" value="NZ_JAJBZT010000001.1"/>
</dbReference>
<accession>A0ABS8D2B1</accession>
<comment type="caution">
    <text evidence="1">The sequence shown here is derived from an EMBL/GenBank/DDBJ whole genome shotgun (WGS) entry which is preliminary data.</text>
</comment>
<proteinExistence type="predicted"/>
<sequence>MDTLNVKAAPGLSVPKEDKPREYITDTEVVTVIDSVYYQRRLLDGDLLIVEPAKVKGAK</sequence>
<name>A0ABS8D2B1_9NEIS</name>
<evidence type="ECO:0000313" key="2">
    <source>
        <dbReference type="Proteomes" id="UP001165395"/>
    </source>
</evidence>
<organism evidence="1 2">
    <name type="scientific">Leeia speluncae</name>
    <dbReference type="NCBI Taxonomy" id="2884804"/>
    <lineage>
        <taxon>Bacteria</taxon>
        <taxon>Pseudomonadati</taxon>
        <taxon>Pseudomonadota</taxon>
        <taxon>Betaproteobacteria</taxon>
        <taxon>Neisseriales</taxon>
        <taxon>Leeiaceae</taxon>
        <taxon>Leeia</taxon>
    </lineage>
</organism>